<feature type="transmembrane region" description="Helical" evidence="11">
    <location>
        <begin position="12"/>
        <end position="41"/>
    </location>
</feature>
<keyword evidence="2" id="KW-0813">Transport</keyword>
<evidence type="ECO:0000256" key="1">
    <source>
        <dbReference type="ARBA" id="ARBA00004651"/>
    </source>
</evidence>
<dbReference type="AlphaFoldDB" id="A0A9D2S564"/>
<name>A0A9D2S564_9FIRM</name>
<keyword evidence="4 9" id="KW-0812">Transmembrane</keyword>
<feature type="region of interest" description="Disordered" evidence="10">
    <location>
        <begin position="378"/>
        <end position="465"/>
    </location>
</feature>
<evidence type="ECO:0000313" key="13">
    <source>
        <dbReference type="EMBL" id="HJB57102.1"/>
    </source>
</evidence>
<keyword evidence="7 11" id="KW-0472">Membrane</keyword>
<dbReference type="PANTHER" id="PTHR12428">
    <property type="entry name" value="OXA1"/>
    <property type="match status" value="1"/>
</dbReference>
<keyword evidence="3" id="KW-1003">Cell membrane</keyword>
<evidence type="ECO:0000256" key="2">
    <source>
        <dbReference type="ARBA" id="ARBA00022448"/>
    </source>
</evidence>
<dbReference type="PANTHER" id="PTHR12428:SF65">
    <property type="entry name" value="CYTOCHROME C OXIDASE ASSEMBLY PROTEIN COX18, MITOCHONDRIAL"/>
    <property type="match status" value="1"/>
</dbReference>
<evidence type="ECO:0000256" key="11">
    <source>
        <dbReference type="SAM" id="Phobius"/>
    </source>
</evidence>
<dbReference type="GO" id="GO:0015031">
    <property type="term" value="P:protein transport"/>
    <property type="evidence" value="ECO:0007669"/>
    <property type="project" value="UniProtKB-KW"/>
</dbReference>
<evidence type="ECO:0000256" key="7">
    <source>
        <dbReference type="ARBA" id="ARBA00023136"/>
    </source>
</evidence>
<comment type="subcellular location">
    <subcellularLocation>
        <location evidence="1">Cell membrane</location>
        <topology evidence="1">Multi-pass membrane protein</topology>
    </subcellularLocation>
    <subcellularLocation>
        <location evidence="9">Membrane</location>
        <topology evidence="9">Multi-pass membrane protein</topology>
    </subcellularLocation>
</comment>
<feature type="region of interest" description="Disordered" evidence="10">
    <location>
        <begin position="311"/>
        <end position="345"/>
    </location>
</feature>
<evidence type="ECO:0000256" key="9">
    <source>
        <dbReference type="RuleBase" id="RU003945"/>
    </source>
</evidence>
<organism evidence="13 14">
    <name type="scientific">Candidatus Flavonifractor intestinipullorum</name>
    <dbReference type="NCBI Taxonomy" id="2838587"/>
    <lineage>
        <taxon>Bacteria</taxon>
        <taxon>Bacillati</taxon>
        <taxon>Bacillota</taxon>
        <taxon>Clostridia</taxon>
        <taxon>Eubacteriales</taxon>
        <taxon>Oscillospiraceae</taxon>
        <taxon>Flavonifractor</taxon>
    </lineage>
</organism>
<evidence type="ECO:0000256" key="3">
    <source>
        <dbReference type="ARBA" id="ARBA00022475"/>
    </source>
</evidence>
<reference evidence="13" key="2">
    <citation type="submission" date="2021-04" db="EMBL/GenBank/DDBJ databases">
        <authorList>
            <person name="Gilroy R."/>
        </authorList>
    </citation>
    <scope>NUCLEOTIDE SEQUENCE</scope>
    <source>
        <strain evidence="13">CHK189-11263</strain>
    </source>
</reference>
<evidence type="ECO:0000259" key="12">
    <source>
        <dbReference type="Pfam" id="PF02096"/>
    </source>
</evidence>
<dbReference type="CDD" id="cd20070">
    <property type="entry name" value="5TM_YidC_Alb3"/>
    <property type="match status" value="1"/>
</dbReference>
<dbReference type="EMBL" id="DWYC01000053">
    <property type="protein sequence ID" value="HJB57102.1"/>
    <property type="molecule type" value="Genomic_DNA"/>
</dbReference>
<feature type="transmembrane region" description="Helical" evidence="11">
    <location>
        <begin position="214"/>
        <end position="235"/>
    </location>
</feature>
<feature type="compositionally biased region" description="Basic and acidic residues" evidence="10">
    <location>
        <begin position="394"/>
        <end position="415"/>
    </location>
</feature>
<evidence type="ECO:0000313" key="14">
    <source>
        <dbReference type="Proteomes" id="UP000824208"/>
    </source>
</evidence>
<feature type="compositionally biased region" description="Basic and acidic residues" evidence="10">
    <location>
        <begin position="311"/>
        <end position="340"/>
    </location>
</feature>
<keyword evidence="6 11" id="KW-1133">Transmembrane helix</keyword>
<keyword evidence="5" id="KW-0653">Protein transport</keyword>
<dbReference type="Proteomes" id="UP000824208">
    <property type="component" value="Unassembled WGS sequence"/>
</dbReference>
<accession>A0A9D2S564</accession>
<sequence length="465" mass="52402">MDLYKLILTPFIWVLNFFYSLTGSYGLALILFAVVVKMILFPFQLKGKRSMIQMNMVSGKMQQLQKQYGKDRERYNQEIQKLYEREKVNPMSGCLWSFIPLLILWPLYSIIREPLYYLMDVSRDVLPAIAEVVNWGQVAFDNGWIRTAGEAYTNAGAYNQLYLASLITPDNLQAVQAAAGEYGANIFALNFDFLGIFDLSRIPQLRFWTMDGGFALFLLPVISAVSGLVFTLISQKTNAINKQSAQAMSNNSSMKTMMIISPLISLWIGFSMPAALCLYWIIQNVLSMGTEFISGKLLKKDYEAAAAKQAEQERLEKEEEKERKRKAAEERARRAEEVKNAKGKKKKELLSAMEKEGKGDAAVISVSGIGMRSYARGRAYDPNRYSPDGPTPYHDPDRDWDEAKKAEQQPQEKKGFFGRRKKSTDGAAPVEPSGDTVTPEGKRTAAPENQAEPAEPPVPENEEKE</sequence>
<comment type="caution">
    <text evidence="13">The sequence shown here is derived from an EMBL/GenBank/DDBJ whole genome shotgun (WGS) entry which is preliminary data.</text>
</comment>
<evidence type="ECO:0000256" key="6">
    <source>
        <dbReference type="ARBA" id="ARBA00022989"/>
    </source>
</evidence>
<dbReference type="InterPro" id="IPR001708">
    <property type="entry name" value="YidC/ALB3/OXA1/COX18"/>
</dbReference>
<dbReference type="InterPro" id="IPR028055">
    <property type="entry name" value="YidC/Oxa/ALB_C"/>
</dbReference>
<protein>
    <submittedName>
        <fullName evidence="13">YidC/Oxa1 family membrane protein insertase</fullName>
    </submittedName>
</protein>
<keyword evidence="8" id="KW-0143">Chaperone</keyword>
<dbReference type="GO" id="GO:0005886">
    <property type="term" value="C:plasma membrane"/>
    <property type="evidence" value="ECO:0007669"/>
    <property type="project" value="UniProtKB-SubCell"/>
</dbReference>
<dbReference type="NCBIfam" id="TIGR03592">
    <property type="entry name" value="yidC_oxa1_cterm"/>
    <property type="match status" value="1"/>
</dbReference>
<dbReference type="GO" id="GO:0051205">
    <property type="term" value="P:protein insertion into membrane"/>
    <property type="evidence" value="ECO:0007669"/>
    <property type="project" value="TreeGrafter"/>
</dbReference>
<evidence type="ECO:0000256" key="5">
    <source>
        <dbReference type="ARBA" id="ARBA00022927"/>
    </source>
</evidence>
<feature type="transmembrane region" description="Helical" evidence="11">
    <location>
        <begin position="256"/>
        <end position="282"/>
    </location>
</feature>
<feature type="domain" description="Membrane insertase YidC/Oxa/ALB C-terminal" evidence="12">
    <location>
        <begin position="25"/>
        <end position="293"/>
    </location>
</feature>
<reference evidence="13" key="1">
    <citation type="journal article" date="2021" name="PeerJ">
        <title>Extensive microbial diversity within the chicken gut microbiome revealed by metagenomics and culture.</title>
        <authorList>
            <person name="Gilroy R."/>
            <person name="Ravi A."/>
            <person name="Getino M."/>
            <person name="Pursley I."/>
            <person name="Horton D.L."/>
            <person name="Alikhan N.F."/>
            <person name="Baker D."/>
            <person name="Gharbi K."/>
            <person name="Hall N."/>
            <person name="Watson M."/>
            <person name="Adriaenssens E.M."/>
            <person name="Foster-Nyarko E."/>
            <person name="Jarju S."/>
            <person name="Secka A."/>
            <person name="Antonio M."/>
            <person name="Oren A."/>
            <person name="Chaudhuri R.R."/>
            <person name="La Ragione R."/>
            <person name="Hildebrand F."/>
            <person name="Pallen M.J."/>
        </authorList>
    </citation>
    <scope>NUCLEOTIDE SEQUENCE</scope>
    <source>
        <strain evidence="13">CHK189-11263</strain>
    </source>
</reference>
<comment type="similarity">
    <text evidence="9">Belongs to the OXA1/ALB3/YidC family.</text>
</comment>
<evidence type="ECO:0000256" key="10">
    <source>
        <dbReference type="SAM" id="MobiDB-lite"/>
    </source>
</evidence>
<dbReference type="Pfam" id="PF02096">
    <property type="entry name" value="60KD_IMP"/>
    <property type="match status" value="1"/>
</dbReference>
<evidence type="ECO:0000256" key="4">
    <source>
        <dbReference type="ARBA" id="ARBA00022692"/>
    </source>
</evidence>
<evidence type="ECO:0000256" key="8">
    <source>
        <dbReference type="ARBA" id="ARBA00023186"/>
    </source>
</evidence>
<proteinExistence type="inferred from homology"/>
<dbReference type="GO" id="GO:0032977">
    <property type="term" value="F:membrane insertase activity"/>
    <property type="evidence" value="ECO:0007669"/>
    <property type="project" value="InterPro"/>
</dbReference>
<dbReference type="InterPro" id="IPR047196">
    <property type="entry name" value="YidC_ALB_C"/>
</dbReference>
<gene>
    <name evidence="13" type="ORF">H9714_06085</name>
</gene>